<dbReference type="AlphaFoldDB" id="A0A8J4WVY0"/>
<comment type="caution">
    <text evidence="2">The sequence shown here is derived from an EMBL/GenBank/DDBJ whole genome shotgun (WGS) entry which is preliminary data.</text>
</comment>
<accession>A0A8J4WVY0</accession>
<reference evidence="2" key="1">
    <citation type="submission" date="2020-07" db="EMBL/GenBank/DDBJ databases">
        <title>Clarias magur genome sequencing, assembly and annotation.</title>
        <authorList>
            <person name="Kushwaha B."/>
            <person name="Kumar R."/>
            <person name="Das P."/>
            <person name="Joshi C.G."/>
            <person name="Kumar D."/>
            <person name="Nagpure N.S."/>
            <person name="Pandey M."/>
            <person name="Agarwal S."/>
            <person name="Srivastava S."/>
            <person name="Singh M."/>
            <person name="Sahoo L."/>
            <person name="Jayasankar P."/>
            <person name="Meher P.K."/>
            <person name="Koringa P.G."/>
            <person name="Iquebal M.A."/>
            <person name="Das S.P."/>
            <person name="Bit A."/>
            <person name="Patnaik S."/>
            <person name="Patel N."/>
            <person name="Shah T.M."/>
            <person name="Hinsu A."/>
            <person name="Jena J.K."/>
        </authorList>
    </citation>
    <scope>NUCLEOTIDE SEQUENCE</scope>
    <source>
        <strain evidence="2">CIFAMagur01</strain>
        <tissue evidence="2">Testis</tissue>
    </source>
</reference>
<keyword evidence="3" id="KW-1185">Reference proteome</keyword>
<evidence type="ECO:0000313" key="3">
    <source>
        <dbReference type="Proteomes" id="UP000727407"/>
    </source>
</evidence>
<dbReference type="Proteomes" id="UP000727407">
    <property type="component" value="Unassembled WGS sequence"/>
</dbReference>
<sequence length="50" mass="5431">MDKLKWKAFENRKSRSGISSPSSSEAKVTSGSQKRNRSAPADNVLMSCGD</sequence>
<protein>
    <submittedName>
        <fullName evidence="2">Uncharacterized protein</fullName>
    </submittedName>
</protein>
<organism evidence="2 3">
    <name type="scientific">Clarias magur</name>
    <name type="common">Asian catfish</name>
    <name type="synonym">Macropteronotus magur</name>
    <dbReference type="NCBI Taxonomy" id="1594786"/>
    <lineage>
        <taxon>Eukaryota</taxon>
        <taxon>Metazoa</taxon>
        <taxon>Chordata</taxon>
        <taxon>Craniata</taxon>
        <taxon>Vertebrata</taxon>
        <taxon>Euteleostomi</taxon>
        <taxon>Actinopterygii</taxon>
        <taxon>Neopterygii</taxon>
        <taxon>Teleostei</taxon>
        <taxon>Ostariophysi</taxon>
        <taxon>Siluriformes</taxon>
        <taxon>Clariidae</taxon>
        <taxon>Clarias</taxon>
    </lineage>
</organism>
<dbReference type="EMBL" id="QNUK01000445">
    <property type="protein sequence ID" value="KAF5893222.1"/>
    <property type="molecule type" value="Genomic_DNA"/>
</dbReference>
<evidence type="ECO:0000313" key="2">
    <source>
        <dbReference type="EMBL" id="KAF5893222.1"/>
    </source>
</evidence>
<name>A0A8J4WVY0_CLAMG</name>
<feature type="compositionally biased region" description="Basic and acidic residues" evidence="1">
    <location>
        <begin position="1"/>
        <end position="13"/>
    </location>
</feature>
<gene>
    <name evidence="2" type="ORF">DAT39_017067</name>
</gene>
<feature type="region of interest" description="Disordered" evidence="1">
    <location>
        <begin position="1"/>
        <end position="50"/>
    </location>
</feature>
<evidence type="ECO:0000256" key="1">
    <source>
        <dbReference type="SAM" id="MobiDB-lite"/>
    </source>
</evidence>
<proteinExistence type="predicted"/>